<reference evidence="1 2" key="1">
    <citation type="journal article" date="2023" name="Sci. Data">
        <title>Genome assembly of the Korean intertidal mud-creeper Batillaria attramentaria.</title>
        <authorList>
            <person name="Patra A.K."/>
            <person name="Ho P.T."/>
            <person name="Jun S."/>
            <person name="Lee S.J."/>
            <person name="Kim Y."/>
            <person name="Won Y.J."/>
        </authorList>
    </citation>
    <scope>NUCLEOTIDE SEQUENCE [LARGE SCALE GENOMIC DNA]</scope>
    <source>
        <strain evidence="1">Wonlab-2016</strain>
    </source>
</reference>
<name>A0ABD0LQZ2_9CAEN</name>
<evidence type="ECO:0000313" key="2">
    <source>
        <dbReference type="Proteomes" id="UP001519460"/>
    </source>
</evidence>
<comment type="caution">
    <text evidence="1">The sequence shown here is derived from an EMBL/GenBank/DDBJ whole genome shotgun (WGS) entry which is preliminary data.</text>
</comment>
<accession>A0ABD0LQZ2</accession>
<keyword evidence="2" id="KW-1185">Reference proteome</keyword>
<gene>
    <name evidence="1" type="ORF">BaRGS_00006732</name>
</gene>
<sequence>MTTNRFSHYTGPPSAILLQDLLNLDLSFPKNRHQAATNRLYRSNEPCQALPPPIFCFGQPAARLLSFLSVCMADWCRVGCSSLHDSDKEECLRHVVLC</sequence>
<evidence type="ECO:0000313" key="1">
    <source>
        <dbReference type="EMBL" id="KAK7501980.1"/>
    </source>
</evidence>
<dbReference type="AlphaFoldDB" id="A0ABD0LQZ2"/>
<protein>
    <submittedName>
        <fullName evidence="1">Uncharacterized protein</fullName>
    </submittedName>
</protein>
<dbReference type="Proteomes" id="UP001519460">
    <property type="component" value="Unassembled WGS sequence"/>
</dbReference>
<dbReference type="EMBL" id="JACVVK020000028">
    <property type="protein sequence ID" value="KAK7501980.1"/>
    <property type="molecule type" value="Genomic_DNA"/>
</dbReference>
<organism evidence="1 2">
    <name type="scientific">Batillaria attramentaria</name>
    <dbReference type="NCBI Taxonomy" id="370345"/>
    <lineage>
        <taxon>Eukaryota</taxon>
        <taxon>Metazoa</taxon>
        <taxon>Spiralia</taxon>
        <taxon>Lophotrochozoa</taxon>
        <taxon>Mollusca</taxon>
        <taxon>Gastropoda</taxon>
        <taxon>Caenogastropoda</taxon>
        <taxon>Sorbeoconcha</taxon>
        <taxon>Cerithioidea</taxon>
        <taxon>Batillariidae</taxon>
        <taxon>Batillaria</taxon>
    </lineage>
</organism>
<proteinExistence type="predicted"/>